<evidence type="ECO:0000313" key="3">
    <source>
        <dbReference type="Proteomes" id="UP000558113"/>
    </source>
</evidence>
<feature type="domain" description="Gcp-like" evidence="1">
    <location>
        <begin position="42"/>
        <end position="119"/>
    </location>
</feature>
<dbReference type="EMBL" id="JAAAMU010000006">
    <property type="protein sequence ID" value="NBC70062.1"/>
    <property type="molecule type" value="Genomic_DNA"/>
</dbReference>
<sequence length="309" mass="32685">MGEHTTEGGPDGLLVLAVDTSTAALAAALTRGGEVLKEVLSLAERNHSVHTVSTVQTMLAECGVKPEELDGIAIGRGPGSYTGMRIAVSLGKTLAWVWNKPLVGVSSLEALAYGARQQDNRENGDGSISEAADRLAAANKQAVSQLPRSDQNATGPVWVVPIMDARRGQVYTASFETGTAVREGAWKRLAKDGIRLMHDWVDELAADVDASDAAQRPAAIWIAGELEKHEAEVDRLQAICPGVQVRKLPVWLEGRAVAALGAARLAAGESDDVHAFTPNYTQLTEAEVKLQERTAKQAAAEGAVSDDAH</sequence>
<dbReference type="PANTHER" id="PTHR11735:SF11">
    <property type="entry name" value="TRNA THREONYLCARBAMOYLADENOSINE BIOSYNTHESIS PROTEIN TSAB"/>
    <property type="match status" value="1"/>
</dbReference>
<organism evidence="2 3">
    <name type="scientific">Paenibacillus sacheonensis</name>
    <dbReference type="NCBI Taxonomy" id="742054"/>
    <lineage>
        <taxon>Bacteria</taxon>
        <taxon>Bacillati</taxon>
        <taxon>Bacillota</taxon>
        <taxon>Bacilli</taxon>
        <taxon>Bacillales</taxon>
        <taxon>Paenibacillaceae</taxon>
        <taxon>Paenibacillus</taxon>
    </lineage>
</organism>
<dbReference type="Proteomes" id="UP000558113">
    <property type="component" value="Unassembled WGS sequence"/>
</dbReference>
<dbReference type="SUPFAM" id="SSF53067">
    <property type="entry name" value="Actin-like ATPase domain"/>
    <property type="match status" value="1"/>
</dbReference>
<keyword evidence="3" id="KW-1185">Reference proteome</keyword>
<dbReference type="InterPro" id="IPR022496">
    <property type="entry name" value="T6A_TsaB"/>
</dbReference>
<dbReference type="RefSeq" id="WP_161698612.1">
    <property type="nucleotide sequence ID" value="NZ_JAAAMU010000006.1"/>
</dbReference>
<accession>A0A7X4YPF5</accession>
<dbReference type="AlphaFoldDB" id="A0A7X4YPF5"/>
<dbReference type="GO" id="GO:0002949">
    <property type="term" value="P:tRNA threonylcarbamoyladenosine modification"/>
    <property type="evidence" value="ECO:0007669"/>
    <property type="project" value="InterPro"/>
</dbReference>
<proteinExistence type="predicted"/>
<protein>
    <submittedName>
        <fullName evidence="2">tRNA (Adenosine(37)-N6)-threonylcarbamoyltransferase complex dimerization subunit type 1 TsaB</fullName>
    </submittedName>
</protein>
<dbReference type="Pfam" id="PF00814">
    <property type="entry name" value="TsaD"/>
    <property type="match status" value="1"/>
</dbReference>
<dbReference type="InterPro" id="IPR043129">
    <property type="entry name" value="ATPase_NBD"/>
</dbReference>
<evidence type="ECO:0000259" key="1">
    <source>
        <dbReference type="Pfam" id="PF00814"/>
    </source>
</evidence>
<dbReference type="InterPro" id="IPR000905">
    <property type="entry name" value="Gcp-like_dom"/>
</dbReference>
<reference evidence="2 3" key="1">
    <citation type="submission" date="2020-01" db="EMBL/GenBank/DDBJ databases">
        <title>Paenibacillus soybeanensis sp. nov. isolated from the nodules of soybean (Glycine max(L.) Merr).</title>
        <authorList>
            <person name="Wang H."/>
        </authorList>
    </citation>
    <scope>NUCLEOTIDE SEQUENCE [LARGE SCALE GENOMIC DNA]</scope>
    <source>
        <strain evidence="2 3">DSM 23054</strain>
    </source>
</reference>
<dbReference type="GO" id="GO:0005829">
    <property type="term" value="C:cytosol"/>
    <property type="evidence" value="ECO:0007669"/>
    <property type="project" value="TreeGrafter"/>
</dbReference>
<dbReference type="PANTHER" id="PTHR11735">
    <property type="entry name" value="TRNA N6-ADENOSINE THREONYLCARBAMOYLTRANSFERASE"/>
    <property type="match status" value="1"/>
</dbReference>
<keyword evidence="2" id="KW-0808">Transferase</keyword>
<dbReference type="NCBIfam" id="TIGR03725">
    <property type="entry name" value="T6A_YeaZ"/>
    <property type="match status" value="1"/>
</dbReference>
<comment type="caution">
    <text evidence="2">The sequence shown here is derived from an EMBL/GenBank/DDBJ whole genome shotgun (WGS) entry which is preliminary data.</text>
</comment>
<dbReference type="OrthoDB" id="9784166at2"/>
<name>A0A7X4YPF5_9BACL</name>
<gene>
    <name evidence="2" type="primary">tsaB</name>
    <name evidence="2" type="ORF">GT003_13780</name>
</gene>
<dbReference type="Gene3D" id="3.30.420.40">
    <property type="match status" value="2"/>
</dbReference>
<evidence type="ECO:0000313" key="2">
    <source>
        <dbReference type="EMBL" id="NBC70062.1"/>
    </source>
</evidence>
<dbReference type="GO" id="GO:0016740">
    <property type="term" value="F:transferase activity"/>
    <property type="evidence" value="ECO:0007669"/>
    <property type="project" value="UniProtKB-KW"/>
</dbReference>